<name>A0A137NY55_CONC2</name>
<keyword evidence="10" id="KW-1185">Reference proteome</keyword>
<dbReference type="InterPro" id="IPR045161">
    <property type="entry name" value="Utp18"/>
</dbReference>
<dbReference type="Pfam" id="PF00400">
    <property type="entry name" value="WD40"/>
    <property type="match status" value="1"/>
</dbReference>
<comment type="similarity">
    <text evidence="6">Belongs to the WD repeat UTP18 family.</text>
</comment>
<accession>A0A137NY55</accession>
<evidence type="ECO:0000256" key="8">
    <source>
        <dbReference type="SAM" id="MobiDB-lite"/>
    </source>
</evidence>
<feature type="compositionally biased region" description="Acidic residues" evidence="8">
    <location>
        <begin position="10"/>
        <end position="21"/>
    </location>
</feature>
<feature type="region of interest" description="Disordered" evidence="8">
    <location>
        <begin position="1"/>
        <end position="21"/>
    </location>
</feature>
<dbReference type="Proteomes" id="UP000070444">
    <property type="component" value="Unassembled WGS sequence"/>
</dbReference>
<protein>
    <submittedName>
        <fullName evidence="9">WD40 repeat-like protein</fullName>
    </submittedName>
</protein>
<evidence type="ECO:0000256" key="6">
    <source>
        <dbReference type="ARBA" id="ARBA00025767"/>
    </source>
</evidence>
<evidence type="ECO:0000256" key="4">
    <source>
        <dbReference type="ARBA" id="ARBA00022737"/>
    </source>
</evidence>
<feature type="non-terminal residue" evidence="9">
    <location>
        <position position="1"/>
    </location>
</feature>
<dbReference type="InterPro" id="IPR036322">
    <property type="entry name" value="WD40_repeat_dom_sf"/>
</dbReference>
<dbReference type="InterPro" id="IPR001680">
    <property type="entry name" value="WD40_rpt"/>
</dbReference>
<keyword evidence="5" id="KW-0539">Nucleus</keyword>
<dbReference type="PANTHER" id="PTHR18359">
    <property type="entry name" value="WD-REPEAT PROTEIN-RELATED"/>
    <property type="match status" value="1"/>
</dbReference>
<evidence type="ECO:0000256" key="1">
    <source>
        <dbReference type="ARBA" id="ARBA00004604"/>
    </source>
</evidence>
<evidence type="ECO:0000313" key="9">
    <source>
        <dbReference type="EMBL" id="KXN67725.1"/>
    </source>
</evidence>
<keyword evidence="3 7" id="KW-0853">WD repeat</keyword>
<dbReference type="GO" id="GO:0034388">
    <property type="term" value="C:Pwp2p-containing subcomplex of 90S preribosome"/>
    <property type="evidence" value="ECO:0007669"/>
    <property type="project" value="TreeGrafter"/>
</dbReference>
<dbReference type="Gene3D" id="2.130.10.10">
    <property type="entry name" value="YVTN repeat-like/Quinoprotein amine dehydrogenase"/>
    <property type="match status" value="1"/>
</dbReference>
<keyword evidence="2" id="KW-0698">rRNA processing</keyword>
<dbReference type="OMA" id="DLNRATY"/>
<organism evidence="9 10">
    <name type="scientific">Conidiobolus coronatus (strain ATCC 28846 / CBS 209.66 / NRRL 28638)</name>
    <name type="common">Delacroixia coronata</name>
    <dbReference type="NCBI Taxonomy" id="796925"/>
    <lineage>
        <taxon>Eukaryota</taxon>
        <taxon>Fungi</taxon>
        <taxon>Fungi incertae sedis</taxon>
        <taxon>Zoopagomycota</taxon>
        <taxon>Entomophthoromycotina</taxon>
        <taxon>Entomophthoromycetes</taxon>
        <taxon>Entomophthorales</taxon>
        <taxon>Ancylistaceae</taxon>
        <taxon>Conidiobolus</taxon>
    </lineage>
</organism>
<reference evidence="9 10" key="1">
    <citation type="journal article" date="2015" name="Genome Biol. Evol.">
        <title>Phylogenomic analyses indicate that early fungi evolved digesting cell walls of algal ancestors of land plants.</title>
        <authorList>
            <person name="Chang Y."/>
            <person name="Wang S."/>
            <person name="Sekimoto S."/>
            <person name="Aerts A.L."/>
            <person name="Choi C."/>
            <person name="Clum A."/>
            <person name="LaButti K.M."/>
            <person name="Lindquist E.A."/>
            <person name="Yee Ngan C."/>
            <person name="Ohm R.A."/>
            <person name="Salamov A.A."/>
            <person name="Grigoriev I.V."/>
            <person name="Spatafora J.W."/>
            <person name="Berbee M.L."/>
        </authorList>
    </citation>
    <scope>NUCLEOTIDE SEQUENCE [LARGE SCALE GENOMIC DNA]</scope>
    <source>
        <strain evidence="9 10">NRRL 28638</strain>
    </source>
</reference>
<evidence type="ECO:0000313" key="10">
    <source>
        <dbReference type="Proteomes" id="UP000070444"/>
    </source>
</evidence>
<dbReference type="PROSITE" id="PS50082">
    <property type="entry name" value="WD_REPEATS_2"/>
    <property type="match status" value="1"/>
</dbReference>
<feature type="repeat" description="WD" evidence="7">
    <location>
        <begin position="239"/>
        <end position="280"/>
    </location>
</feature>
<evidence type="ECO:0000256" key="5">
    <source>
        <dbReference type="ARBA" id="ARBA00023242"/>
    </source>
</evidence>
<keyword evidence="4" id="KW-0677">Repeat</keyword>
<evidence type="ECO:0000256" key="7">
    <source>
        <dbReference type="PROSITE-ProRule" id="PRU00221"/>
    </source>
</evidence>
<evidence type="ECO:0000256" key="2">
    <source>
        <dbReference type="ARBA" id="ARBA00022552"/>
    </source>
</evidence>
<proteinExistence type="inferred from homology"/>
<comment type="subcellular location">
    <subcellularLocation>
        <location evidence="1">Nucleus</location>
        <location evidence="1">Nucleolus</location>
    </subcellularLocation>
</comment>
<dbReference type="SMART" id="SM00320">
    <property type="entry name" value="WD40"/>
    <property type="match status" value="5"/>
</dbReference>
<dbReference type="PANTHER" id="PTHR18359:SF0">
    <property type="entry name" value="U3 SMALL NUCLEOLAR RNA-ASSOCIATED PROTEIN 18 HOMOLOG"/>
    <property type="match status" value="1"/>
</dbReference>
<dbReference type="InterPro" id="IPR015943">
    <property type="entry name" value="WD40/YVTN_repeat-like_dom_sf"/>
</dbReference>
<gene>
    <name evidence="9" type="ORF">CONCODRAFT_80014</name>
</gene>
<dbReference type="OrthoDB" id="1935146at2759"/>
<dbReference type="AlphaFoldDB" id="A0A137NY55"/>
<dbReference type="STRING" id="796925.A0A137NY55"/>
<dbReference type="SUPFAM" id="SSF50978">
    <property type="entry name" value="WD40 repeat-like"/>
    <property type="match status" value="1"/>
</dbReference>
<sequence>RKLPQSVWQDSDDEESDEEIDVTQVNRLKKLRKTEDETSVSATEYELRLRDQFEKLNPKPLWAQGKILQEDGEEVFRDGHSLLEDGHTAGKLESGTIDIQKLSDVTINSPSKGRITFTKFHPTSNSHIIVGSSDHTVKLFEINGKQNPHIHTIKFKDLSPEFGQFYNSGKSILTTGYRKHYYTIDVETNQTTKHNRLWGHEGSIGYFELSPNEEHVAMTESNGVINIVDTQNMMKLGNFKTNSGGCVSMKWSKNSNYLYSLTVNGTVYKWDLRTYRCVQMFNDEGGYKSSHLGLSEEDQYMSIGSQSGFVNLYDVNSLQGQKPLAKPIKSFDNLTSTVTSIAYNHDSQLMCMGSSTSKNQVRLVHLPSRKVYSNWPNPNEGGVVYKPTSIEFSPNSAYLTIGNNMGKVNLFRLNYYKAV</sequence>
<dbReference type="GO" id="GO:0006364">
    <property type="term" value="P:rRNA processing"/>
    <property type="evidence" value="ECO:0007669"/>
    <property type="project" value="UniProtKB-KW"/>
</dbReference>
<evidence type="ECO:0000256" key="3">
    <source>
        <dbReference type="ARBA" id="ARBA00022574"/>
    </source>
</evidence>
<dbReference type="GO" id="GO:0032040">
    <property type="term" value="C:small-subunit processome"/>
    <property type="evidence" value="ECO:0007669"/>
    <property type="project" value="TreeGrafter"/>
</dbReference>
<dbReference type="EMBL" id="KQ964616">
    <property type="protein sequence ID" value="KXN67725.1"/>
    <property type="molecule type" value="Genomic_DNA"/>
</dbReference>